<gene>
    <name evidence="3" type="ORF">D2917_31235</name>
</gene>
<dbReference type="InterPro" id="IPR036249">
    <property type="entry name" value="Thioredoxin-like_sf"/>
</dbReference>
<sequence>MKRRLFLLSGAALYAGVHAQTPKAAARVSRPAPGFNVADSQGRQRNLEEFKGKPLVLEWSSTSCPFAAAQYASGRMPDLQRWARDKGIQWLTILSSHPSRADYLPGAKAQEFNSKRSGVPTALLIDATGTMGRAYGAATANHMFVVAADGRLVYSGGIDDSQSMGIVAVKQSYNYVRAALDDLLAGRPVHRATTEPFGCALAYAS</sequence>
<dbReference type="Pfam" id="PF00578">
    <property type="entry name" value="AhpC-TSA"/>
    <property type="match status" value="1"/>
</dbReference>
<dbReference type="PANTHER" id="PTHR43640:SF1">
    <property type="entry name" value="THIOREDOXIN-DEPENDENT PEROXIREDOXIN"/>
    <property type="match status" value="1"/>
</dbReference>
<feature type="signal peptide" evidence="1">
    <location>
        <begin position="1"/>
        <end position="19"/>
    </location>
</feature>
<dbReference type="InterPro" id="IPR000866">
    <property type="entry name" value="AhpC/TSA"/>
</dbReference>
<organism evidence="3 4">
    <name type="scientific">Cupriavidus oxalaticus</name>
    <dbReference type="NCBI Taxonomy" id="96344"/>
    <lineage>
        <taxon>Bacteria</taxon>
        <taxon>Pseudomonadati</taxon>
        <taxon>Pseudomonadota</taxon>
        <taxon>Betaproteobacteria</taxon>
        <taxon>Burkholderiales</taxon>
        <taxon>Burkholderiaceae</taxon>
        <taxon>Cupriavidus</taxon>
    </lineage>
</organism>
<dbReference type="Proteomes" id="UP000325743">
    <property type="component" value="Plasmid unnamed1"/>
</dbReference>
<dbReference type="PANTHER" id="PTHR43640">
    <property type="entry name" value="OS07G0260300 PROTEIN"/>
    <property type="match status" value="1"/>
</dbReference>
<protein>
    <submittedName>
        <fullName evidence="3">Thioredoxin family protein</fullName>
    </submittedName>
</protein>
<keyword evidence="1" id="KW-0732">Signal</keyword>
<geneLocation type="plasmid" evidence="3">
    <name>unnamed1</name>
</geneLocation>
<dbReference type="RefSeq" id="WP_151072999.1">
    <property type="nucleotide sequence ID" value="NZ_CP032520.1"/>
</dbReference>
<evidence type="ECO:0000313" key="3">
    <source>
        <dbReference type="EMBL" id="QEZ48759.1"/>
    </source>
</evidence>
<dbReference type="EMBL" id="CP032520">
    <property type="protein sequence ID" value="QEZ48759.1"/>
    <property type="molecule type" value="Genomic_DNA"/>
</dbReference>
<name>A0A5P3VVJ2_9BURK</name>
<dbReference type="AlphaFoldDB" id="A0A5P3VVJ2"/>
<evidence type="ECO:0000259" key="2">
    <source>
        <dbReference type="PROSITE" id="PS51352"/>
    </source>
</evidence>
<dbReference type="SUPFAM" id="SSF52833">
    <property type="entry name" value="Thioredoxin-like"/>
    <property type="match status" value="1"/>
</dbReference>
<accession>A0A5P3VVJ2</accession>
<feature type="domain" description="Thioredoxin" evidence="2">
    <location>
        <begin position="26"/>
        <end position="185"/>
    </location>
</feature>
<dbReference type="GO" id="GO:0016209">
    <property type="term" value="F:antioxidant activity"/>
    <property type="evidence" value="ECO:0007669"/>
    <property type="project" value="InterPro"/>
</dbReference>
<evidence type="ECO:0000256" key="1">
    <source>
        <dbReference type="SAM" id="SignalP"/>
    </source>
</evidence>
<keyword evidence="3" id="KW-0614">Plasmid</keyword>
<feature type="chain" id="PRO_5024827433" evidence="1">
    <location>
        <begin position="20"/>
        <end position="205"/>
    </location>
</feature>
<evidence type="ECO:0000313" key="4">
    <source>
        <dbReference type="Proteomes" id="UP000325743"/>
    </source>
</evidence>
<dbReference type="GO" id="GO:0016491">
    <property type="term" value="F:oxidoreductase activity"/>
    <property type="evidence" value="ECO:0007669"/>
    <property type="project" value="InterPro"/>
</dbReference>
<reference evidence="3 4" key="1">
    <citation type="submission" date="2018-09" db="EMBL/GenBank/DDBJ databases">
        <title>Complete genome sequence of Cupriavidus oxalaticus T2, a bacterium capable of phenol tolerance and degradation.</title>
        <authorList>
            <person name="Yan J."/>
        </authorList>
    </citation>
    <scope>NUCLEOTIDE SEQUENCE [LARGE SCALE GENOMIC DNA]</scope>
    <source>
        <strain evidence="3 4">T2</strain>
        <plasmid evidence="3 4">unnamed1</plasmid>
    </source>
</reference>
<dbReference type="PROSITE" id="PS51352">
    <property type="entry name" value="THIOREDOXIN_2"/>
    <property type="match status" value="1"/>
</dbReference>
<dbReference type="InterPro" id="IPR013766">
    <property type="entry name" value="Thioredoxin_domain"/>
</dbReference>
<proteinExistence type="predicted"/>
<dbReference type="InterPro" id="IPR047262">
    <property type="entry name" value="PRX-like1"/>
</dbReference>
<dbReference type="Gene3D" id="3.40.30.10">
    <property type="entry name" value="Glutaredoxin"/>
    <property type="match status" value="1"/>
</dbReference>